<gene>
    <name evidence="6" type="ORF">CDV56_103545</name>
</gene>
<dbReference type="STRING" id="41047.A0A397HNT9"/>
<evidence type="ECO:0000313" key="6">
    <source>
        <dbReference type="EMBL" id="RHZ62130.1"/>
    </source>
</evidence>
<dbReference type="SUPFAM" id="SSF54160">
    <property type="entry name" value="Chromo domain-like"/>
    <property type="match status" value="2"/>
</dbReference>
<organism evidence="6 7">
    <name type="scientific">Aspergillus thermomutatus</name>
    <name type="common">Neosartorya pseudofischeri</name>
    <dbReference type="NCBI Taxonomy" id="41047"/>
    <lineage>
        <taxon>Eukaryota</taxon>
        <taxon>Fungi</taxon>
        <taxon>Dikarya</taxon>
        <taxon>Ascomycota</taxon>
        <taxon>Pezizomycotina</taxon>
        <taxon>Eurotiomycetes</taxon>
        <taxon>Eurotiomycetidae</taxon>
        <taxon>Eurotiales</taxon>
        <taxon>Aspergillaceae</taxon>
        <taxon>Aspergillus</taxon>
        <taxon>Aspergillus subgen. Fumigati</taxon>
    </lineage>
</organism>
<dbReference type="EMBL" id="NKHU02000039">
    <property type="protein sequence ID" value="RHZ62130.1"/>
    <property type="molecule type" value="Genomic_DNA"/>
</dbReference>
<evidence type="ECO:0000256" key="3">
    <source>
        <dbReference type="ARBA" id="ARBA00023242"/>
    </source>
</evidence>
<keyword evidence="3" id="KW-0539">Nucleus</keyword>
<comment type="subcellular location">
    <subcellularLocation>
        <location evidence="1">Nucleus</location>
    </subcellularLocation>
</comment>
<comment type="caution">
    <text evidence="6">The sequence shown here is derived from an EMBL/GenBank/DDBJ whole genome shotgun (WGS) entry which is preliminary data.</text>
</comment>
<reference evidence="6" key="1">
    <citation type="submission" date="2018-08" db="EMBL/GenBank/DDBJ databases">
        <title>Draft genome sequence of azole-resistant Aspergillus thermomutatus (Neosartorya pseudofischeri) strain HMR AF 39, isolated from a human nasal aspirate.</title>
        <authorList>
            <person name="Parent-Michaud M."/>
            <person name="Dufresne P.J."/>
            <person name="Fournier E."/>
            <person name="Martineau C."/>
            <person name="Moreira S."/>
            <person name="Perkins V."/>
            <person name="De Repentigny L."/>
            <person name="Dufresne S.F."/>
        </authorList>
    </citation>
    <scope>NUCLEOTIDE SEQUENCE [LARGE SCALE GENOMIC DNA]</scope>
    <source>
        <strain evidence="6">HMR AF 39</strain>
    </source>
</reference>
<dbReference type="Pfam" id="PF00385">
    <property type="entry name" value="Chromo"/>
    <property type="match status" value="1"/>
</dbReference>
<evidence type="ECO:0000256" key="1">
    <source>
        <dbReference type="ARBA" id="ARBA00004123"/>
    </source>
</evidence>
<feature type="compositionally biased region" description="Polar residues" evidence="4">
    <location>
        <begin position="11"/>
        <end position="20"/>
    </location>
</feature>
<name>A0A397HNT9_ASPTH</name>
<feature type="compositionally biased region" description="Acidic residues" evidence="4">
    <location>
        <begin position="34"/>
        <end position="46"/>
    </location>
</feature>
<dbReference type="InterPro" id="IPR000953">
    <property type="entry name" value="Chromo/chromo_shadow_dom"/>
</dbReference>
<feature type="compositionally biased region" description="Basic and acidic residues" evidence="4">
    <location>
        <begin position="101"/>
        <end position="111"/>
    </location>
</feature>
<comment type="subunit">
    <text evidence="2">Component of the NuA4 histone acetyltransferase complex.</text>
</comment>
<dbReference type="GeneID" id="38125519"/>
<evidence type="ECO:0000256" key="2">
    <source>
        <dbReference type="ARBA" id="ARBA00011353"/>
    </source>
</evidence>
<evidence type="ECO:0000256" key="4">
    <source>
        <dbReference type="SAM" id="MobiDB-lite"/>
    </source>
</evidence>
<dbReference type="OrthoDB" id="433924at2759"/>
<dbReference type="Proteomes" id="UP000215305">
    <property type="component" value="Unassembled WGS sequence"/>
</dbReference>
<dbReference type="GO" id="GO:0006338">
    <property type="term" value="P:chromatin remodeling"/>
    <property type="evidence" value="ECO:0007669"/>
    <property type="project" value="UniProtKB-ARBA"/>
</dbReference>
<dbReference type="CDD" id="cd00024">
    <property type="entry name" value="CD_CSD"/>
    <property type="match status" value="1"/>
</dbReference>
<dbReference type="InterPro" id="IPR016197">
    <property type="entry name" value="Chromo-like_dom_sf"/>
</dbReference>
<accession>A0A397HNT9</accession>
<dbReference type="PANTHER" id="PTHR22812">
    <property type="entry name" value="CHROMOBOX PROTEIN"/>
    <property type="match status" value="1"/>
</dbReference>
<feature type="domain" description="Chromo" evidence="5">
    <location>
        <begin position="49"/>
        <end position="111"/>
    </location>
</feature>
<dbReference type="Gene3D" id="2.40.50.40">
    <property type="match status" value="2"/>
</dbReference>
<dbReference type="AlphaFoldDB" id="A0A397HNT9"/>
<feature type="region of interest" description="Disordered" evidence="4">
    <location>
        <begin position="1"/>
        <end position="46"/>
    </location>
</feature>
<sequence>MPPPVEDLSDSESTGESIPYNNVEDEKDVAGDAKEEEEDDDEIEEEGVYTVEKIMGHKFTKDGKLMLQVKWHGYEDPADQTLEPEENLLEGAKDVLDEYYKAQGGRPEKPVAVRKRKSMGSIKAEPEKPAEPKRRRKSRADADTSTETPEAGEVPDWVPRSKSWENDVARVDTIVRDPKTNSLIAFLHWTNGKTSKMLKFYEQHLVFKDS</sequence>
<dbReference type="SMART" id="SM00298">
    <property type="entry name" value="CHROMO"/>
    <property type="match status" value="1"/>
</dbReference>
<evidence type="ECO:0000259" key="5">
    <source>
        <dbReference type="PROSITE" id="PS50013"/>
    </source>
</evidence>
<keyword evidence="7" id="KW-1185">Reference proteome</keyword>
<dbReference type="VEuPathDB" id="FungiDB:CDV56_103545"/>
<dbReference type="InterPro" id="IPR051219">
    <property type="entry name" value="Heterochromatin_chromo-domain"/>
</dbReference>
<dbReference type="PROSITE" id="PS50013">
    <property type="entry name" value="CHROMO_2"/>
    <property type="match status" value="1"/>
</dbReference>
<dbReference type="RefSeq" id="XP_026616646.1">
    <property type="nucleotide sequence ID" value="XM_026757164.1"/>
</dbReference>
<dbReference type="GO" id="GO:0005634">
    <property type="term" value="C:nucleus"/>
    <property type="evidence" value="ECO:0007669"/>
    <property type="project" value="UniProtKB-SubCell"/>
</dbReference>
<dbReference type="InterPro" id="IPR023780">
    <property type="entry name" value="Chromo_domain"/>
</dbReference>
<protein>
    <recommendedName>
        <fullName evidence="5">Chromo domain-containing protein</fullName>
    </recommendedName>
</protein>
<evidence type="ECO:0000313" key="7">
    <source>
        <dbReference type="Proteomes" id="UP000215305"/>
    </source>
</evidence>
<proteinExistence type="predicted"/>
<feature type="region of interest" description="Disordered" evidence="4">
    <location>
        <begin position="101"/>
        <end position="162"/>
    </location>
</feature>